<keyword evidence="2" id="KW-1185">Reference proteome</keyword>
<dbReference type="OrthoDB" id="9779418at2"/>
<dbReference type="Gene3D" id="3.40.720.10">
    <property type="entry name" value="Alkaline Phosphatase, subunit A"/>
    <property type="match status" value="1"/>
</dbReference>
<keyword evidence="1" id="KW-0378">Hydrolase</keyword>
<dbReference type="EMBL" id="FRCP01000009">
    <property type="protein sequence ID" value="SHM36640.1"/>
    <property type="molecule type" value="Genomic_DNA"/>
</dbReference>
<accession>A0A1M7I7D5</accession>
<evidence type="ECO:0000313" key="1">
    <source>
        <dbReference type="EMBL" id="SHM36640.1"/>
    </source>
</evidence>
<dbReference type="STRING" id="1120996.SAMN02746066_01707"/>
<dbReference type="SUPFAM" id="SSF53649">
    <property type="entry name" value="Alkaline phosphatase-like"/>
    <property type="match status" value="1"/>
</dbReference>
<sequence length="431" mass="51031">MKKLFLLSFEGMNSDLIDIWIESGHLKNFKRLRQEGYLGNIKCSRIPYESSGIMSVLSGMSDSEHGLYSYWHVHNQDYIPKVHNGEDLKKYHFWQQEKFKEHRKGIVNIFGTHPAYDINGYLITYAMNRTLRYTYPVDFMRELSKKGLSYVQDMGAFYKNQGKEAFIHEVLKVEKMRHEVCKELLRKDLDMYVFNYTCIDRVCHFFMNELLDKTMDLKDKAVFNMYQYCDEILGDILEFVEKCNGELILFSSVGFGQLNHFVEINQYLAEKKLLKWSDNKRIPDWNKTIAFESVQGSHGININREHIYERGMVKDCEYDCLIKDVIRELEKMPNPYNDNPMFCKVVPGKEFYDSNIEAPDIVLEPFDWTYLPYGDTYWSDRVSRHSQTGWHRNESVWGRFGLRTDKEELSQVQELKDIFTQIQTIEGGQRG</sequence>
<organism evidence="1 2">
    <name type="scientific">Anaerosporobacter mobilis DSM 15930</name>
    <dbReference type="NCBI Taxonomy" id="1120996"/>
    <lineage>
        <taxon>Bacteria</taxon>
        <taxon>Bacillati</taxon>
        <taxon>Bacillota</taxon>
        <taxon>Clostridia</taxon>
        <taxon>Lachnospirales</taxon>
        <taxon>Lachnospiraceae</taxon>
        <taxon>Anaerosporobacter</taxon>
    </lineage>
</organism>
<proteinExistence type="predicted"/>
<dbReference type="Proteomes" id="UP000184038">
    <property type="component" value="Unassembled WGS sequence"/>
</dbReference>
<dbReference type="AlphaFoldDB" id="A0A1M7I7D5"/>
<dbReference type="InterPro" id="IPR017850">
    <property type="entry name" value="Alkaline_phosphatase_core_sf"/>
</dbReference>
<gene>
    <name evidence="1" type="ORF">SAMN02746066_01707</name>
</gene>
<name>A0A1M7I7D5_9FIRM</name>
<evidence type="ECO:0000313" key="2">
    <source>
        <dbReference type="Proteomes" id="UP000184038"/>
    </source>
</evidence>
<dbReference type="RefSeq" id="WP_073286017.1">
    <property type="nucleotide sequence ID" value="NZ_FRCP01000009.1"/>
</dbReference>
<reference evidence="1 2" key="1">
    <citation type="submission" date="2016-11" db="EMBL/GenBank/DDBJ databases">
        <authorList>
            <person name="Jaros S."/>
            <person name="Januszkiewicz K."/>
            <person name="Wedrychowicz H."/>
        </authorList>
    </citation>
    <scope>NUCLEOTIDE SEQUENCE [LARGE SCALE GENOMIC DNA]</scope>
    <source>
        <strain evidence="1 2">DSM 15930</strain>
    </source>
</reference>
<protein>
    <submittedName>
        <fullName evidence="1">Predicted phosphohydrolase or phosphomutase, AlkP superfamily</fullName>
    </submittedName>
</protein>
<dbReference type="Pfam" id="PF01663">
    <property type="entry name" value="Phosphodiest"/>
    <property type="match status" value="1"/>
</dbReference>
<dbReference type="GO" id="GO:0016787">
    <property type="term" value="F:hydrolase activity"/>
    <property type="evidence" value="ECO:0007669"/>
    <property type="project" value="UniProtKB-KW"/>
</dbReference>
<dbReference type="InterPro" id="IPR002591">
    <property type="entry name" value="Phosphodiest/P_Trfase"/>
</dbReference>